<sequence length="146" mass="15907">MATTFPRQHARTHRFTLGAPRAFAVSPDGARIAFLRSRHGTDLAHLLWVHEVASGREYPAADPVTLLEGAREELSPEERARRERSREGTAGVVAYATDRSVELAAFALSGRLFLAELLAGSVREIPTPAPVVDPRPSPDGRLVAYV</sequence>
<dbReference type="InterPro" id="IPR011659">
    <property type="entry name" value="WD40"/>
</dbReference>
<evidence type="ECO:0000256" key="1">
    <source>
        <dbReference type="SAM" id="MobiDB-lite"/>
    </source>
</evidence>
<evidence type="ECO:0000313" key="2">
    <source>
        <dbReference type="EMBL" id="NGO73187.1"/>
    </source>
</evidence>
<feature type="non-terminal residue" evidence="2">
    <location>
        <position position="146"/>
    </location>
</feature>
<dbReference type="Pfam" id="PF07676">
    <property type="entry name" value="PD40"/>
    <property type="match status" value="2"/>
</dbReference>
<protein>
    <submittedName>
        <fullName evidence="2">S9 family peptidase</fullName>
    </submittedName>
</protein>
<dbReference type="Gene3D" id="2.140.10.30">
    <property type="entry name" value="Dipeptidylpeptidase IV, N-terminal domain"/>
    <property type="match status" value="1"/>
</dbReference>
<organism evidence="2 3">
    <name type="scientific">Streptomyces boncukensis</name>
    <dbReference type="NCBI Taxonomy" id="2711219"/>
    <lineage>
        <taxon>Bacteria</taxon>
        <taxon>Bacillati</taxon>
        <taxon>Actinomycetota</taxon>
        <taxon>Actinomycetes</taxon>
        <taxon>Kitasatosporales</taxon>
        <taxon>Streptomycetaceae</taxon>
        <taxon>Streptomyces</taxon>
    </lineage>
</organism>
<comment type="caution">
    <text evidence="2">The sequence shown here is derived from an EMBL/GenBank/DDBJ whole genome shotgun (WGS) entry which is preliminary data.</text>
</comment>
<dbReference type="Proteomes" id="UP000477722">
    <property type="component" value="Unassembled WGS sequence"/>
</dbReference>
<dbReference type="AlphaFoldDB" id="A0A6G4X8L4"/>
<feature type="region of interest" description="Disordered" evidence="1">
    <location>
        <begin position="67"/>
        <end position="88"/>
    </location>
</feature>
<accession>A0A6G4X8L4</accession>
<reference evidence="2 3" key="1">
    <citation type="submission" date="2020-02" db="EMBL/GenBank/DDBJ databases">
        <title>Whole-genome analyses of novel actinobacteria.</title>
        <authorList>
            <person name="Sahin N."/>
            <person name="Tatar D."/>
        </authorList>
    </citation>
    <scope>NUCLEOTIDE SEQUENCE [LARGE SCALE GENOMIC DNA]</scope>
    <source>
        <strain evidence="2 3">SB3404</strain>
    </source>
</reference>
<feature type="compositionally biased region" description="Basic and acidic residues" evidence="1">
    <location>
        <begin position="69"/>
        <end position="87"/>
    </location>
</feature>
<dbReference type="EMBL" id="JAAKZZ010000648">
    <property type="protein sequence ID" value="NGO73187.1"/>
    <property type="molecule type" value="Genomic_DNA"/>
</dbReference>
<name>A0A6G4X8L4_9ACTN</name>
<gene>
    <name evidence="2" type="ORF">G5C65_33635</name>
</gene>
<keyword evidence="3" id="KW-1185">Reference proteome</keyword>
<evidence type="ECO:0000313" key="3">
    <source>
        <dbReference type="Proteomes" id="UP000477722"/>
    </source>
</evidence>
<proteinExistence type="predicted"/>
<dbReference type="SUPFAM" id="SSF82171">
    <property type="entry name" value="DPP6 N-terminal domain-like"/>
    <property type="match status" value="1"/>
</dbReference>